<reference evidence="6" key="1">
    <citation type="journal article" date="2022" name="Front. Microbiol.">
        <title>New perspectives on an old grouping: The genomic and phenotypic variability of Oxalobacter formigenes and the implications for calcium oxalate stone prevention.</title>
        <authorList>
            <person name="Chmiel J.A."/>
            <person name="Carr C."/>
            <person name="Stuivenberg G.A."/>
            <person name="Venema R."/>
            <person name="Chanyi R.M."/>
            <person name="Al K.F."/>
            <person name="Giguere D."/>
            <person name="Say H."/>
            <person name="Akouris P.P."/>
            <person name="Dominguez Romero S.A."/>
            <person name="Kwong A."/>
            <person name="Tai V."/>
            <person name="Koval S.F."/>
            <person name="Razvi H."/>
            <person name="Bjazevic J."/>
            <person name="Burton J.P."/>
        </authorList>
    </citation>
    <scope>NUCLEOTIDE SEQUENCE</scope>
    <source>
        <strain evidence="6">HOxNP-1</strain>
    </source>
</reference>
<evidence type="ECO:0000256" key="3">
    <source>
        <dbReference type="HAMAP-Rule" id="MF_01929"/>
    </source>
</evidence>
<dbReference type="Gene3D" id="3.40.50.1970">
    <property type="match status" value="1"/>
</dbReference>
<dbReference type="InterPro" id="IPR024694">
    <property type="entry name" value="PurE_prokaryotes"/>
</dbReference>
<keyword evidence="1 3" id="KW-0658">Purine biosynthesis</keyword>
<keyword evidence="7" id="KW-1185">Reference proteome</keyword>
<dbReference type="RefSeq" id="WP_269264146.1">
    <property type="nucleotide sequence ID" value="NZ_CP098248.1"/>
</dbReference>
<comment type="catalytic activity">
    <reaction evidence="3 4">
        <text>5-carboxyamino-1-(5-phospho-D-ribosyl)imidazole + H(+) = 5-amino-1-(5-phospho-D-ribosyl)imidazole-4-carboxylate</text>
        <dbReference type="Rhea" id="RHEA:13193"/>
        <dbReference type="ChEBI" id="CHEBI:15378"/>
        <dbReference type="ChEBI" id="CHEBI:58730"/>
        <dbReference type="ChEBI" id="CHEBI:77657"/>
        <dbReference type="EC" id="5.4.99.18"/>
    </reaction>
</comment>
<dbReference type="PANTHER" id="PTHR23046:SF2">
    <property type="entry name" value="PHOSPHORIBOSYLAMINOIMIDAZOLE CARBOXYLASE"/>
    <property type="match status" value="1"/>
</dbReference>
<feature type="binding site" evidence="3">
    <location>
        <position position="22"/>
    </location>
    <ligand>
        <name>substrate</name>
    </ligand>
</feature>
<dbReference type="Proteomes" id="UP001164794">
    <property type="component" value="Chromosome"/>
</dbReference>
<dbReference type="Pfam" id="PF00731">
    <property type="entry name" value="AIRC"/>
    <property type="match status" value="1"/>
</dbReference>
<evidence type="ECO:0000313" key="6">
    <source>
        <dbReference type="EMBL" id="WAV96668.1"/>
    </source>
</evidence>
<organism evidence="6 7">
    <name type="scientific">Oxalobacter aliiformigenes</name>
    <dbReference type="NCBI Taxonomy" id="2946593"/>
    <lineage>
        <taxon>Bacteria</taxon>
        <taxon>Pseudomonadati</taxon>
        <taxon>Pseudomonadota</taxon>
        <taxon>Betaproteobacteria</taxon>
        <taxon>Burkholderiales</taxon>
        <taxon>Oxalobacteraceae</taxon>
        <taxon>Oxalobacter</taxon>
    </lineage>
</organism>
<name>A0ABY7JGB1_9BURK</name>
<comment type="function">
    <text evidence="3 4">Catalyzes the conversion of N5-carboxyaminoimidazole ribonucleotide (N5-CAIR) to 4-carboxy-5-aminoimidazole ribonucleotide (CAIR).</text>
</comment>
<sequence>MIEQKMAENKNDEKLIGIVMGSTSDWDVMKEAAKVCRDFGISFDARALSAHRTPDELGEWISGMEKRGCKAFIAGAGGAAHLAGVVASHTILPTFGVPIPSKYMKGLDSLLATVQMPRGIPVSTLAIGEAGAANAALAAISMLAINNDDLKKKLIEFRVKQSEKVRKATLPELD</sequence>
<protein>
    <recommendedName>
        <fullName evidence="3 4">N5-carboxyaminoimidazole ribonucleotide mutase</fullName>
        <shortName evidence="3 4">N5-CAIR mutase</shortName>
        <ecNumber evidence="3 4">5.4.99.18</ecNumber>
    </recommendedName>
    <alternativeName>
        <fullName evidence="3">5-(carboxyamino)imidazole ribonucleotide mutase</fullName>
    </alternativeName>
</protein>
<dbReference type="PANTHER" id="PTHR23046">
    <property type="entry name" value="PHOSPHORIBOSYLAMINOIMIDAZOLE CARBOXYLASE CATALYTIC SUBUNIT"/>
    <property type="match status" value="1"/>
</dbReference>
<dbReference type="InterPro" id="IPR033747">
    <property type="entry name" value="PurE_ClassI"/>
</dbReference>
<accession>A0ABY7JGB1</accession>
<feature type="binding site" evidence="3">
    <location>
        <position position="52"/>
    </location>
    <ligand>
        <name>substrate</name>
    </ligand>
</feature>
<comment type="pathway">
    <text evidence="3 4">Purine metabolism; IMP biosynthesis via de novo pathway; 5-amino-1-(5-phospho-D-ribosyl)imidazole-4-carboxylate from 5-amino-1-(5-phospho-D-ribosyl)imidazole (N5-CAIR route): step 2/2.</text>
</comment>
<evidence type="ECO:0000256" key="4">
    <source>
        <dbReference type="PIRNR" id="PIRNR001338"/>
    </source>
</evidence>
<evidence type="ECO:0000313" key="7">
    <source>
        <dbReference type="Proteomes" id="UP001164794"/>
    </source>
</evidence>
<keyword evidence="2 3" id="KW-0413">Isomerase</keyword>
<dbReference type="InterPro" id="IPR000031">
    <property type="entry name" value="PurE_dom"/>
</dbReference>
<proteinExistence type="inferred from homology"/>
<dbReference type="NCBIfam" id="TIGR01162">
    <property type="entry name" value="purE"/>
    <property type="match status" value="1"/>
</dbReference>
<evidence type="ECO:0000256" key="1">
    <source>
        <dbReference type="ARBA" id="ARBA00022755"/>
    </source>
</evidence>
<dbReference type="SUPFAM" id="SSF52255">
    <property type="entry name" value="N5-CAIR mutase (phosphoribosylaminoimidazole carboxylase, PurE)"/>
    <property type="match status" value="1"/>
</dbReference>
<dbReference type="PIRSF" id="PIRSF001338">
    <property type="entry name" value="AIR_carboxylase"/>
    <property type="match status" value="1"/>
</dbReference>
<keyword evidence="6" id="KW-0456">Lyase</keyword>
<dbReference type="HAMAP" id="MF_01929">
    <property type="entry name" value="PurE_classI"/>
    <property type="match status" value="1"/>
</dbReference>
<gene>
    <name evidence="3 6" type="primary">purE</name>
    <name evidence="6" type="ORF">NB645_07525</name>
</gene>
<evidence type="ECO:0000259" key="5">
    <source>
        <dbReference type="SMART" id="SM01001"/>
    </source>
</evidence>
<comment type="similarity">
    <text evidence="3">Belongs to the AIR carboxylase family. Class I subfamily.</text>
</comment>
<dbReference type="GO" id="GO:0034023">
    <property type="term" value="F:5-(carboxyamino)imidazole ribonucleotide mutase activity"/>
    <property type="evidence" value="ECO:0007669"/>
    <property type="project" value="UniProtKB-EC"/>
</dbReference>
<dbReference type="SMART" id="SM01001">
    <property type="entry name" value="AIRC"/>
    <property type="match status" value="1"/>
</dbReference>
<evidence type="ECO:0000256" key="2">
    <source>
        <dbReference type="ARBA" id="ARBA00023235"/>
    </source>
</evidence>
<feature type="binding site" evidence="3">
    <location>
        <position position="25"/>
    </location>
    <ligand>
        <name>substrate</name>
    </ligand>
</feature>
<dbReference type="GO" id="GO:0004638">
    <property type="term" value="F:phosphoribosylaminoimidazole carboxylase activity"/>
    <property type="evidence" value="ECO:0007669"/>
    <property type="project" value="UniProtKB-EC"/>
</dbReference>
<dbReference type="EMBL" id="CP098248">
    <property type="protein sequence ID" value="WAV96668.1"/>
    <property type="molecule type" value="Genomic_DNA"/>
</dbReference>
<dbReference type="EC" id="5.4.99.18" evidence="3 4"/>
<feature type="domain" description="PurE" evidence="5">
    <location>
        <begin position="14"/>
        <end position="165"/>
    </location>
</feature>